<dbReference type="Pfam" id="PF07690">
    <property type="entry name" value="MFS_1"/>
    <property type="match status" value="1"/>
</dbReference>
<evidence type="ECO:0000256" key="1">
    <source>
        <dbReference type="ARBA" id="ARBA00004651"/>
    </source>
</evidence>
<feature type="transmembrane region" description="Helical" evidence="6">
    <location>
        <begin position="90"/>
        <end position="109"/>
    </location>
</feature>
<dbReference type="GO" id="GO:0022857">
    <property type="term" value="F:transmembrane transporter activity"/>
    <property type="evidence" value="ECO:0007669"/>
    <property type="project" value="InterPro"/>
</dbReference>
<dbReference type="PANTHER" id="PTHR43791">
    <property type="entry name" value="PERMEASE-RELATED"/>
    <property type="match status" value="1"/>
</dbReference>
<evidence type="ECO:0000256" key="6">
    <source>
        <dbReference type="SAM" id="Phobius"/>
    </source>
</evidence>
<dbReference type="InterPro" id="IPR020846">
    <property type="entry name" value="MFS_dom"/>
</dbReference>
<keyword evidence="3 6" id="KW-0812">Transmembrane</keyword>
<dbReference type="GO" id="GO:0005886">
    <property type="term" value="C:plasma membrane"/>
    <property type="evidence" value="ECO:0007669"/>
    <property type="project" value="UniProtKB-SubCell"/>
</dbReference>
<feature type="transmembrane region" description="Helical" evidence="6">
    <location>
        <begin position="148"/>
        <end position="171"/>
    </location>
</feature>
<proteinExistence type="predicted"/>
<evidence type="ECO:0000313" key="8">
    <source>
        <dbReference type="EMBL" id="TMR39879.1"/>
    </source>
</evidence>
<dbReference type="FunFam" id="1.20.1250.20:FF:000018">
    <property type="entry name" value="MFS transporter permease"/>
    <property type="match status" value="1"/>
</dbReference>
<comment type="caution">
    <text evidence="8">The sequence shown here is derived from an EMBL/GenBank/DDBJ whole genome shotgun (WGS) entry which is preliminary data.</text>
</comment>
<feature type="transmembrane region" description="Helical" evidence="6">
    <location>
        <begin position="115"/>
        <end position="136"/>
    </location>
</feature>
<protein>
    <submittedName>
        <fullName evidence="8">MFS transporter</fullName>
    </submittedName>
</protein>
<evidence type="ECO:0000256" key="2">
    <source>
        <dbReference type="ARBA" id="ARBA00022448"/>
    </source>
</evidence>
<dbReference type="InterPro" id="IPR011701">
    <property type="entry name" value="MFS"/>
</dbReference>
<keyword evidence="5 6" id="KW-0472">Membrane</keyword>
<feature type="transmembrane region" description="Helical" evidence="6">
    <location>
        <begin position="58"/>
        <end position="78"/>
    </location>
</feature>
<dbReference type="SUPFAM" id="SSF103473">
    <property type="entry name" value="MFS general substrate transporter"/>
    <property type="match status" value="1"/>
</dbReference>
<dbReference type="PROSITE" id="PS50850">
    <property type="entry name" value="MFS"/>
    <property type="match status" value="1"/>
</dbReference>
<evidence type="ECO:0000256" key="4">
    <source>
        <dbReference type="ARBA" id="ARBA00022989"/>
    </source>
</evidence>
<feature type="transmembrane region" description="Helical" evidence="6">
    <location>
        <begin position="401"/>
        <end position="423"/>
    </location>
</feature>
<feature type="transmembrane region" description="Helical" evidence="6">
    <location>
        <begin position="283"/>
        <end position="306"/>
    </location>
</feature>
<feature type="transmembrane region" description="Helical" evidence="6">
    <location>
        <begin position="318"/>
        <end position="334"/>
    </location>
</feature>
<accession>A0A5S4H4C8</accession>
<keyword evidence="4 6" id="KW-1133">Transmembrane helix</keyword>
<dbReference type="Gene3D" id="1.20.1250.20">
    <property type="entry name" value="MFS general substrate transporter like domains"/>
    <property type="match status" value="2"/>
</dbReference>
<dbReference type="EMBL" id="VCKX01000001">
    <property type="protein sequence ID" value="TMR39879.1"/>
    <property type="molecule type" value="Genomic_DNA"/>
</dbReference>
<feature type="transmembrane region" description="Helical" evidence="6">
    <location>
        <begin position="20"/>
        <end position="38"/>
    </location>
</feature>
<evidence type="ECO:0000313" key="9">
    <source>
        <dbReference type="Proteomes" id="UP000306628"/>
    </source>
</evidence>
<keyword evidence="2" id="KW-0813">Transport</keyword>
<evidence type="ECO:0000256" key="5">
    <source>
        <dbReference type="ARBA" id="ARBA00023136"/>
    </source>
</evidence>
<dbReference type="CDD" id="cd17319">
    <property type="entry name" value="MFS_ExuT_GudP_like"/>
    <property type="match status" value="1"/>
</dbReference>
<dbReference type="PANTHER" id="PTHR43791:SF100">
    <property type="entry name" value="SUGAR TRANSPORTER"/>
    <property type="match status" value="1"/>
</dbReference>
<dbReference type="AlphaFoldDB" id="A0A5S4H4C8"/>
<organism evidence="8 9">
    <name type="scientific">Nonomuraea zeae</name>
    <dbReference type="NCBI Taxonomy" id="1642303"/>
    <lineage>
        <taxon>Bacteria</taxon>
        <taxon>Bacillati</taxon>
        <taxon>Actinomycetota</taxon>
        <taxon>Actinomycetes</taxon>
        <taxon>Streptosporangiales</taxon>
        <taxon>Streptosporangiaceae</taxon>
        <taxon>Nonomuraea</taxon>
    </lineage>
</organism>
<evidence type="ECO:0000256" key="3">
    <source>
        <dbReference type="ARBA" id="ARBA00022692"/>
    </source>
</evidence>
<dbReference type="OrthoDB" id="9773957at2"/>
<feature type="domain" description="Major facilitator superfamily (MFS) profile" evidence="7">
    <location>
        <begin position="24"/>
        <end position="430"/>
    </location>
</feature>
<sequence length="433" mass="46353">MPPASVSPSPLVTGALFRKVSLRIVPLIFLGYLLAFLDRINLGFAKLKMLDALGFSELVYGLGAGLFFVAYIVFEVPSNVIMQKTSARWWLARIMITWGVLSGLTAFVTDVWQFYALRFLLGAAEAGFVPGVLLYLTQWYPSQRRARVIGFFLIGLPAASLVGGPLSGWIMSRFEGVNGWMGWQWLFLLEAAPAVVLGLLFPFVLASSVQTARWLTDDEKGQLAAVLRADRDALPAQGHDLGAAFRSGRVWRLGLVAFSFLTATYTISFWLPSILQEAGAGGATAIGWLTTIPSACGIVALLLNGFLSDRARERRRHIIVPFALAIAGLAGAIATDGSVLLVTLTITLANIGIVASYPVFWCLPGIFLQGAAAAAGMALISSIGNLGGFVATYALAWMKDLTGSATSGFVTAIVLLAISIVIIHRLPAAEVNR</sequence>
<name>A0A5S4H4C8_9ACTN</name>
<keyword evidence="9" id="KW-1185">Reference proteome</keyword>
<feature type="transmembrane region" description="Helical" evidence="6">
    <location>
        <begin position="250"/>
        <end position="271"/>
    </location>
</feature>
<gene>
    <name evidence="8" type="ORF">ETD85_00425</name>
</gene>
<feature type="transmembrane region" description="Helical" evidence="6">
    <location>
        <begin position="372"/>
        <end position="395"/>
    </location>
</feature>
<reference evidence="8 9" key="1">
    <citation type="submission" date="2019-05" db="EMBL/GenBank/DDBJ databases">
        <title>Draft genome sequence of Nonomuraea zeae DSM 100528.</title>
        <authorList>
            <person name="Saricaoglu S."/>
            <person name="Isik K."/>
        </authorList>
    </citation>
    <scope>NUCLEOTIDE SEQUENCE [LARGE SCALE GENOMIC DNA]</scope>
    <source>
        <strain evidence="8 9">DSM 100528</strain>
    </source>
</reference>
<evidence type="ECO:0000259" key="7">
    <source>
        <dbReference type="PROSITE" id="PS50850"/>
    </source>
</evidence>
<feature type="transmembrane region" description="Helical" evidence="6">
    <location>
        <begin position="340"/>
        <end position="360"/>
    </location>
</feature>
<comment type="subcellular location">
    <subcellularLocation>
        <location evidence="1">Cell membrane</location>
        <topology evidence="1">Multi-pass membrane protein</topology>
    </subcellularLocation>
</comment>
<dbReference type="Proteomes" id="UP000306628">
    <property type="component" value="Unassembled WGS sequence"/>
</dbReference>
<dbReference type="InterPro" id="IPR036259">
    <property type="entry name" value="MFS_trans_sf"/>
</dbReference>
<feature type="transmembrane region" description="Helical" evidence="6">
    <location>
        <begin position="183"/>
        <end position="205"/>
    </location>
</feature>